<keyword evidence="2" id="KW-0813">Transport</keyword>
<evidence type="ECO:0000313" key="10">
    <source>
        <dbReference type="Proteomes" id="UP000584867"/>
    </source>
</evidence>
<dbReference type="Gene3D" id="1.20.1720.10">
    <property type="entry name" value="Multidrug resistance protein D"/>
    <property type="match status" value="1"/>
</dbReference>
<feature type="transmembrane region" description="Helical" evidence="7">
    <location>
        <begin position="414"/>
        <end position="431"/>
    </location>
</feature>
<dbReference type="RefSeq" id="WP_184258882.1">
    <property type="nucleotide sequence ID" value="NZ_JACHIO010000020.1"/>
</dbReference>
<comment type="caution">
    <text evidence="9">The sequence shown here is derived from an EMBL/GenBank/DDBJ whole genome shotgun (WGS) entry which is preliminary data.</text>
</comment>
<feature type="transmembrane region" description="Helical" evidence="7">
    <location>
        <begin position="119"/>
        <end position="137"/>
    </location>
</feature>
<evidence type="ECO:0000256" key="2">
    <source>
        <dbReference type="ARBA" id="ARBA00022448"/>
    </source>
</evidence>
<protein>
    <submittedName>
        <fullName evidence="9">EmrB/QacA subfamily drug resistance transporter</fullName>
    </submittedName>
</protein>
<dbReference type="AlphaFoldDB" id="A0A7W7ZTJ8"/>
<comment type="subcellular location">
    <subcellularLocation>
        <location evidence="1">Cell membrane</location>
        <topology evidence="1">Multi-pass membrane protein</topology>
    </subcellularLocation>
</comment>
<feature type="transmembrane region" description="Helical" evidence="7">
    <location>
        <begin position="314"/>
        <end position="331"/>
    </location>
</feature>
<sequence length="485" mass="51869">MNVPDSVAAPSPFLHPSEASKRLLPWLVAVAFFMESLDTTILNTAVPAISSALKVAPLSMKAVLASYTLSLAVFIPISGWMADRFGTRRVFASAIGLFTLGSFLCGISTDIHVLVACRVLQGCGGAMMVPVGRLTLVRTFAKSDLLRTMSFVAIPALVAPMLGPIAGGLIVGYLHWRFIFFLNLPIGLAGLLMVYLHLPDYREKNIHPLDIVGLILFGAGVALLSYVLEIFGEHALSSREISGLLVLSLVLLAGYGLHAKSPAYPLLELSLFRIRTFRASVSGSFFTRLGIGGVPFLLPLLYQVGLGFTPIQSGLLIMPQAVAAMSMKLVMPRLLSFFGYRGVLISNTVILGFLLLLFATIGVHTPVWVIVLQAFSYGAFTSLQYTSMNTLVYADITEEETSNASSIASTMQQMSISFGVAAAGLATAFFIPDSVRSNPAGMIHGIHEAFLVLGGLTIASTIVFRSLKRGDGDAVNQQKILHPGG</sequence>
<keyword evidence="3" id="KW-1003">Cell membrane</keyword>
<dbReference type="Proteomes" id="UP000584867">
    <property type="component" value="Unassembled WGS sequence"/>
</dbReference>
<dbReference type="PANTHER" id="PTHR42718:SF46">
    <property type="entry name" value="BLR6921 PROTEIN"/>
    <property type="match status" value="1"/>
</dbReference>
<dbReference type="Gene3D" id="1.20.1250.20">
    <property type="entry name" value="MFS general substrate transporter like domains"/>
    <property type="match status" value="1"/>
</dbReference>
<evidence type="ECO:0000256" key="7">
    <source>
        <dbReference type="SAM" id="Phobius"/>
    </source>
</evidence>
<keyword evidence="4 7" id="KW-0812">Transmembrane</keyword>
<evidence type="ECO:0000256" key="4">
    <source>
        <dbReference type="ARBA" id="ARBA00022692"/>
    </source>
</evidence>
<evidence type="ECO:0000313" key="9">
    <source>
        <dbReference type="EMBL" id="MBB5065841.1"/>
    </source>
</evidence>
<evidence type="ECO:0000259" key="8">
    <source>
        <dbReference type="PROSITE" id="PS50850"/>
    </source>
</evidence>
<feature type="transmembrane region" description="Helical" evidence="7">
    <location>
        <begin position="208"/>
        <end position="228"/>
    </location>
</feature>
<dbReference type="InterPro" id="IPR011701">
    <property type="entry name" value="MFS"/>
</dbReference>
<feature type="transmembrane region" description="Helical" evidence="7">
    <location>
        <begin position="62"/>
        <end position="82"/>
    </location>
</feature>
<dbReference type="InterPro" id="IPR020846">
    <property type="entry name" value="MFS_dom"/>
</dbReference>
<dbReference type="GO" id="GO:0005886">
    <property type="term" value="C:plasma membrane"/>
    <property type="evidence" value="ECO:0007669"/>
    <property type="project" value="UniProtKB-SubCell"/>
</dbReference>
<evidence type="ECO:0000256" key="5">
    <source>
        <dbReference type="ARBA" id="ARBA00022989"/>
    </source>
</evidence>
<evidence type="ECO:0000256" key="1">
    <source>
        <dbReference type="ARBA" id="ARBA00004651"/>
    </source>
</evidence>
<dbReference type="SUPFAM" id="SSF103473">
    <property type="entry name" value="MFS general substrate transporter"/>
    <property type="match status" value="1"/>
</dbReference>
<feature type="transmembrane region" description="Helical" evidence="7">
    <location>
        <begin position="23"/>
        <end position="42"/>
    </location>
</feature>
<dbReference type="PROSITE" id="PS50850">
    <property type="entry name" value="MFS"/>
    <property type="match status" value="1"/>
</dbReference>
<dbReference type="Pfam" id="PF07690">
    <property type="entry name" value="MFS_1"/>
    <property type="match status" value="1"/>
</dbReference>
<feature type="transmembrane region" description="Helical" evidence="7">
    <location>
        <begin position="240"/>
        <end position="258"/>
    </location>
</feature>
<feature type="transmembrane region" description="Helical" evidence="7">
    <location>
        <begin position="178"/>
        <end position="196"/>
    </location>
</feature>
<dbReference type="NCBIfam" id="TIGR00711">
    <property type="entry name" value="efflux_EmrB"/>
    <property type="match status" value="1"/>
</dbReference>
<dbReference type="CDD" id="cd17503">
    <property type="entry name" value="MFS_LmrB_MDR_like"/>
    <property type="match status" value="1"/>
</dbReference>
<feature type="transmembrane region" description="Helical" evidence="7">
    <location>
        <begin position="279"/>
        <end position="302"/>
    </location>
</feature>
<dbReference type="EMBL" id="JACHIO010000020">
    <property type="protein sequence ID" value="MBB5065841.1"/>
    <property type="molecule type" value="Genomic_DNA"/>
</dbReference>
<gene>
    <name evidence="9" type="ORF">HDF15_004211</name>
</gene>
<dbReference type="InterPro" id="IPR004638">
    <property type="entry name" value="EmrB-like"/>
</dbReference>
<dbReference type="PANTHER" id="PTHR42718">
    <property type="entry name" value="MAJOR FACILITATOR SUPERFAMILY MULTIDRUG TRANSPORTER MFSC"/>
    <property type="match status" value="1"/>
</dbReference>
<keyword evidence="6 7" id="KW-0472">Membrane</keyword>
<organism evidence="9 10">
    <name type="scientific">Granulicella mallensis</name>
    <dbReference type="NCBI Taxonomy" id="940614"/>
    <lineage>
        <taxon>Bacteria</taxon>
        <taxon>Pseudomonadati</taxon>
        <taxon>Acidobacteriota</taxon>
        <taxon>Terriglobia</taxon>
        <taxon>Terriglobales</taxon>
        <taxon>Acidobacteriaceae</taxon>
        <taxon>Granulicella</taxon>
    </lineage>
</organism>
<name>A0A7W7ZTJ8_9BACT</name>
<proteinExistence type="predicted"/>
<feature type="transmembrane region" description="Helical" evidence="7">
    <location>
        <begin position="343"/>
        <end position="361"/>
    </location>
</feature>
<feature type="transmembrane region" description="Helical" evidence="7">
    <location>
        <begin position="149"/>
        <end position="172"/>
    </location>
</feature>
<accession>A0A7W7ZTJ8</accession>
<keyword evidence="5 7" id="KW-1133">Transmembrane helix</keyword>
<evidence type="ECO:0000256" key="3">
    <source>
        <dbReference type="ARBA" id="ARBA00022475"/>
    </source>
</evidence>
<dbReference type="GO" id="GO:0022857">
    <property type="term" value="F:transmembrane transporter activity"/>
    <property type="evidence" value="ECO:0007669"/>
    <property type="project" value="InterPro"/>
</dbReference>
<reference evidence="9 10" key="1">
    <citation type="submission" date="2020-08" db="EMBL/GenBank/DDBJ databases">
        <title>Genomic Encyclopedia of Type Strains, Phase IV (KMG-V): Genome sequencing to study the core and pangenomes of soil and plant-associated prokaryotes.</title>
        <authorList>
            <person name="Whitman W."/>
        </authorList>
    </citation>
    <scope>NUCLEOTIDE SEQUENCE [LARGE SCALE GENOMIC DNA]</scope>
    <source>
        <strain evidence="9 10">X5P3</strain>
    </source>
</reference>
<dbReference type="InterPro" id="IPR036259">
    <property type="entry name" value="MFS_trans_sf"/>
</dbReference>
<feature type="transmembrane region" description="Helical" evidence="7">
    <location>
        <begin position="443"/>
        <end position="464"/>
    </location>
</feature>
<feature type="transmembrane region" description="Helical" evidence="7">
    <location>
        <begin position="94"/>
        <end position="113"/>
    </location>
</feature>
<feature type="domain" description="Major facilitator superfamily (MFS) profile" evidence="8">
    <location>
        <begin position="24"/>
        <end position="472"/>
    </location>
</feature>
<evidence type="ECO:0000256" key="6">
    <source>
        <dbReference type="ARBA" id="ARBA00023136"/>
    </source>
</evidence>